<name>A0A812WMB6_SYMPI</name>
<reference evidence="1" key="1">
    <citation type="submission" date="2021-02" db="EMBL/GenBank/DDBJ databases">
        <authorList>
            <person name="Dougan E. K."/>
            <person name="Rhodes N."/>
            <person name="Thang M."/>
            <person name="Chan C."/>
        </authorList>
    </citation>
    <scope>NUCLEOTIDE SEQUENCE</scope>
</reference>
<evidence type="ECO:0000313" key="1">
    <source>
        <dbReference type="EMBL" id="CAE7685936.1"/>
    </source>
</evidence>
<sequence length="225" mass="25083">MAKAGRVLEDRLFFLHPWFRRVRRETTDNSEFTRQILVSVPGRAGQKRVPGVQAVKEVVNWLCMVLFGVLALPLTSSEGRRPGAAIVRAGMDREDSEALERLGFSKETRKCKDVSFAQRSRLRHECGRLLRFARLVDLLCTETLVEVLDASITEVVRSITPEEGRWPGSVVLKVAAAACADHTAQSLAVQLCPSAAELQAEFINWLRHGCDLATFFTRNYSSAAP</sequence>
<dbReference type="Proteomes" id="UP000649617">
    <property type="component" value="Unassembled WGS sequence"/>
</dbReference>
<dbReference type="OrthoDB" id="413296at2759"/>
<dbReference type="AlphaFoldDB" id="A0A812WMB6"/>
<keyword evidence="2" id="KW-1185">Reference proteome</keyword>
<proteinExistence type="predicted"/>
<evidence type="ECO:0000313" key="2">
    <source>
        <dbReference type="Proteomes" id="UP000649617"/>
    </source>
</evidence>
<protein>
    <submittedName>
        <fullName evidence="1">DNAH6 protein</fullName>
    </submittedName>
</protein>
<accession>A0A812WMB6</accession>
<gene>
    <name evidence="1" type="primary">DNAH6</name>
    <name evidence="1" type="ORF">SPIL2461_LOCUS19182</name>
</gene>
<dbReference type="EMBL" id="CAJNIZ010044353">
    <property type="protein sequence ID" value="CAE7685936.1"/>
    <property type="molecule type" value="Genomic_DNA"/>
</dbReference>
<organism evidence="1 2">
    <name type="scientific">Symbiodinium pilosum</name>
    <name type="common">Dinoflagellate</name>
    <dbReference type="NCBI Taxonomy" id="2952"/>
    <lineage>
        <taxon>Eukaryota</taxon>
        <taxon>Sar</taxon>
        <taxon>Alveolata</taxon>
        <taxon>Dinophyceae</taxon>
        <taxon>Suessiales</taxon>
        <taxon>Symbiodiniaceae</taxon>
        <taxon>Symbiodinium</taxon>
    </lineage>
</organism>
<comment type="caution">
    <text evidence="1">The sequence shown here is derived from an EMBL/GenBank/DDBJ whole genome shotgun (WGS) entry which is preliminary data.</text>
</comment>